<dbReference type="Gene3D" id="1.10.10.10">
    <property type="entry name" value="Winged helix-like DNA-binding domain superfamily/Winged helix DNA-binding domain"/>
    <property type="match status" value="1"/>
</dbReference>
<name>U4KN51_9MOLU</name>
<feature type="domain" description="FtsK" evidence="6">
    <location>
        <begin position="295"/>
        <end position="486"/>
    </location>
</feature>
<dbReference type="PROSITE" id="PS50901">
    <property type="entry name" value="FTSK"/>
    <property type="match status" value="1"/>
</dbReference>
<dbReference type="AlphaFoldDB" id="U4KN51"/>
<dbReference type="InterPro" id="IPR050206">
    <property type="entry name" value="FtsK/SpoIIIE/SftA"/>
</dbReference>
<protein>
    <submittedName>
        <fullName evidence="7">DNA translocase FtsK</fullName>
    </submittedName>
</protein>
<feature type="binding site" evidence="5">
    <location>
        <begin position="312"/>
        <end position="319"/>
    </location>
    <ligand>
        <name>ATP</name>
        <dbReference type="ChEBI" id="CHEBI:30616"/>
    </ligand>
</feature>
<evidence type="ECO:0000313" key="7">
    <source>
        <dbReference type="EMBL" id="CCV65651.1"/>
    </source>
</evidence>
<accession>U4KN51</accession>
<evidence type="ECO:0000256" key="1">
    <source>
        <dbReference type="ARBA" id="ARBA00006474"/>
    </source>
</evidence>
<dbReference type="Pfam" id="PF17854">
    <property type="entry name" value="FtsK_alpha"/>
    <property type="match status" value="1"/>
</dbReference>
<keyword evidence="3 5" id="KW-0067">ATP-binding</keyword>
<dbReference type="Pfam" id="PF09397">
    <property type="entry name" value="FtsK_gamma"/>
    <property type="match status" value="1"/>
</dbReference>
<evidence type="ECO:0000256" key="2">
    <source>
        <dbReference type="ARBA" id="ARBA00022741"/>
    </source>
</evidence>
<dbReference type="InterPro" id="IPR027417">
    <property type="entry name" value="P-loop_NTPase"/>
</dbReference>
<dbReference type="Proteomes" id="UP000032737">
    <property type="component" value="Chromosome"/>
</dbReference>
<dbReference type="CDD" id="cd01127">
    <property type="entry name" value="TrwB_TraG_TraD_VirD4"/>
    <property type="match status" value="1"/>
</dbReference>
<comment type="similarity">
    <text evidence="1">Belongs to the FtsK/SpoIIIE/SftA family.</text>
</comment>
<dbReference type="SUPFAM" id="SSF46785">
    <property type="entry name" value="Winged helix' DNA-binding domain"/>
    <property type="match status" value="1"/>
</dbReference>
<dbReference type="PANTHER" id="PTHR22683:SF41">
    <property type="entry name" value="DNA TRANSLOCASE FTSK"/>
    <property type="match status" value="1"/>
</dbReference>
<dbReference type="Gene3D" id="3.40.50.300">
    <property type="entry name" value="P-loop containing nucleotide triphosphate hydrolases"/>
    <property type="match status" value="1"/>
</dbReference>
<dbReference type="InterPro" id="IPR036390">
    <property type="entry name" value="WH_DNA-bd_sf"/>
</dbReference>
<dbReference type="STRING" id="61635.BN85306300"/>
<evidence type="ECO:0000256" key="3">
    <source>
        <dbReference type="ARBA" id="ARBA00022840"/>
    </source>
</evidence>
<dbReference type="GO" id="GO:0003677">
    <property type="term" value="F:DNA binding"/>
    <property type="evidence" value="ECO:0007669"/>
    <property type="project" value="UniProtKB-KW"/>
</dbReference>
<dbReference type="SMART" id="SM00843">
    <property type="entry name" value="Ftsk_gamma"/>
    <property type="match status" value="1"/>
</dbReference>
<evidence type="ECO:0000313" key="8">
    <source>
        <dbReference type="Proteomes" id="UP000032737"/>
    </source>
</evidence>
<gene>
    <name evidence="7" type="primary">ftsK</name>
    <name evidence="7" type="ORF">BN85306300</name>
</gene>
<dbReference type="Gene3D" id="3.30.980.40">
    <property type="match status" value="1"/>
</dbReference>
<reference evidence="7 8" key="1">
    <citation type="journal article" date="2013" name="J. Mol. Microbiol. Biotechnol.">
        <title>Analysis of the Complete Genomes of Acholeplasma brassicae , A. palmae and A. laidlawii and Their Comparison to the Obligate Parasites from ' Candidatus Phytoplasma'.</title>
        <authorList>
            <person name="Kube M."/>
            <person name="Siewert C."/>
            <person name="Migdoll A.M."/>
            <person name="Duduk B."/>
            <person name="Holz S."/>
            <person name="Rabus R."/>
            <person name="Seemuller E."/>
            <person name="Mitrovic J."/>
            <person name="Muller I."/>
            <person name="Buttner C."/>
            <person name="Reinhardt R."/>
        </authorList>
    </citation>
    <scope>NUCLEOTIDE SEQUENCE [LARGE SCALE GENOMIC DNA]</scope>
    <source>
        <strain evidence="8">0502</strain>
    </source>
</reference>
<keyword evidence="8" id="KW-1185">Reference proteome</keyword>
<dbReference type="InterPro" id="IPR036388">
    <property type="entry name" value="WH-like_DNA-bd_sf"/>
</dbReference>
<evidence type="ECO:0000256" key="4">
    <source>
        <dbReference type="ARBA" id="ARBA00023125"/>
    </source>
</evidence>
<dbReference type="PANTHER" id="PTHR22683">
    <property type="entry name" value="SPORULATION PROTEIN RELATED"/>
    <property type="match status" value="1"/>
</dbReference>
<evidence type="ECO:0000256" key="5">
    <source>
        <dbReference type="PROSITE-ProRule" id="PRU00289"/>
    </source>
</evidence>
<evidence type="ECO:0000259" key="6">
    <source>
        <dbReference type="PROSITE" id="PS50901"/>
    </source>
</evidence>
<proteinExistence type="inferred from homology"/>
<keyword evidence="4" id="KW-0238">DNA-binding</keyword>
<dbReference type="InterPro" id="IPR041027">
    <property type="entry name" value="FtsK_alpha"/>
</dbReference>
<keyword evidence="2 5" id="KW-0547">Nucleotide-binding</keyword>
<dbReference type="GO" id="GO:0005524">
    <property type="term" value="F:ATP binding"/>
    <property type="evidence" value="ECO:0007669"/>
    <property type="project" value="UniProtKB-UniRule"/>
</dbReference>
<organism evidence="7 8">
    <name type="scientific">Acholeplasma brassicae</name>
    <dbReference type="NCBI Taxonomy" id="61635"/>
    <lineage>
        <taxon>Bacteria</taxon>
        <taxon>Bacillati</taxon>
        <taxon>Mycoplasmatota</taxon>
        <taxon>Mollicutes</taxon>
        <taxon>Acholeplasmatales</taxon>
        <taxon>Acholeplasmataceae</taxon>
        <taxon>Acholeplasma</taxon>
    </lineage>
</organism>
<dbReference type="InterPro" id="IPR018541">
    <property type="entry name" value="Ftsk_gamma"/>
</dbReference>
<dbReference type="HOGENOM" id="CLU_001981_9_10_14"/>
<dbReference type="Pfam" id="PF01580">
    <property type="entry name" value="FtsK_SpoIIIE"/>
    <property type="match status" value="1"/>
</dbReference>
<sequence>MSDRSNYDEFKATMVSNEARKELFGSDVVIDHTRKYEDERKKETQIEIPFQKTKQEPENFVDQYRNEPVVVMPKISSTDFNLEKEEVIQKPTIETAKKTDLVFERRFKPEEVQTSEQTNIKEPVEKKPFQAHKEEPKFTKPETFVNQQVQKKVVSKPTYRFPNPQMFSKITRDQNARPDWLVTQEAVVNQTLDLFGVPGKVHNITKGPTVTRHEVELEPGVNVKEMTRIKDNLMMNLAAKTLRIEAPIPGKSFVGIEIPNTVPEIVAFGNVIDDESFLNDTDHPLKVALGVDIDGNNIYADIQKMPHGLIAGATNSGKSVCVNTIIVSLLLKNHPDDLKFILIDPKMVELSIYDELPHLLTPVITDPKMAATALSWAVEEMDKRFVKFAANRAKDLNSYNQKAIENPSIEKMPYIIIIIDELADLMMVSANDVEDAIQRLTQKARAAGIHLLVATQRPTTDVVKGTIKANIPTRIAFKVASFTDSTTILDGAGAEQLLGRGDMLYKTAERPLRLQGAYLKDSEIERVTDFIREQLPPNYVFDHESLKSFSISKEKMESDELLMDVARFVVSEQKASINAIQQNFNVGFNRAQRLMEMLENSNIVSKGEGNKPREVLASLQELENLI</sequence>
<dbReference type="SUPFAM" id="SSF52540">
    <property type="entry name" value="P-loop containing nucleoside triphosphate hydrolases"/>
    <property type="match status" value="1"/>
</dbReference>
<dbReference type="EMBL" id="FO681348">
    <property type="protein sequence ID" value="CCV65651.1"/>
    <property type="molecule type" value="Genomic_DNA"/>
</dbReference>
<dbReference type="KEGG" id="abra:BN85306300"/>
<dbReference type="InterPro" id="IPR002543">
    <property type="entry name" value="FtsK_dom"/>
</dbReference>